<dbReference type="SUPFAM" id="SSF53822">
    <property type="entry name" value="Periplasmic binding protein-like I"/>
    <property type="match status" value="1"/>
</dbReference>
<dbReference type="SUPFAM" id="SSF47413">
    <property type="entry name" value="lambda repressor-like DNA-binding domains"/>
    <property type="match status" value="1"/>
</dbReference>
<keyword evidence="3" id="KW-0804">Transcription</keyword>
<proteinExistence type="predicted"/>
<keyword evidence="2" id="KW-0238">DNA-binding</keyword>
<dbReference type="PROSITE" id="PS00356">
    <property type="entry name" value="HTH_LACI_1"/>
    <property type="match status" value="1"/>
</dbReference>
<evidence type="ECO:0000256" key="1">
    <source>
        <dbReference type="ARBA" id="ARBA00023015"/>
    </source>
</evidence>
<organism evidence="5">
    <name type="scientific">Thermosporothrix sp. COM3</name>
    <dbReference type="NCBI Taxonomy" id="2490863"/>
    <lineage>
        <taxon>Bacteria</taxon>
        <taxon>Bacillati</taxon>
        <taxon>Chloroflexota</taxon>
        <taxon>Ktedonobacteria</taxon>
        <taxon>Ktedonobacterales</taxon>
        <taxon>Thermosporotrichaceae</taxon>
        <taxon>Thermosporothrix</taxon>
    </lineage>
</organism>
<dbReference type="Pfam" id="PF00356">
    <property type="entry name" value="LacI"/>
    <property type="match status" value="1"/>
</dbReference>
<dbReference type="PANTHER" id="PTHR30146:SF109">
    <property type="entry name" value="HTH-TYPE TRANSCRIPTIONAL REGULATOR GALS"/>
    <property type="match status" value="1"/>
</dbReference>
<dbReference type="Gene3D" id="1.10.260.40">
    <property type="entry name" value="lambda repressor-like DNA-binding domains"/>
    <property type="match status" value="1"/>
</dbReference>
<evidence type="ECO:0000256" key="2">
    <source>
        <dbReference type="ARBA" id="ARBA00023125"/>
    </source>
</evidence>
<evidence type="ECO:0000256" key="3">
    <source>
        <dbReference type="ARBA" id="ARBA00023163"/>
    </source>
</evidence>
<dbReference type="SMART" id="SM00354">
    <property type="entry name" value="HTH_LACI"/>
    <property type="match status" value="1"/>
</dbReference>
<dbReference type="AlphaFoldDB" id="A0A455SFM7"/>
<dbReference type="InterPro" id="IPR046335">
    <property type="entry name" value="LacI/GalR-like_sensor"/>
</dbReference>
<keyword evidence="1" id="KW-0805">Transcription regulation</keyword>
<dbReference type="InterPro" id="IPR028082">
    <property type="entry name" value="Peripla_BP_I"/>
</dbReference>
<evidence type="ECO:0000259" key="4">
    <source>
        <dbReference type="PROSITE" id="PS50932"/>
    </source>
</evidence>
<gene>
    <name evidence="5" type="ORF">KTC_09090</name>
</gene>
<protein>
    <submittedName>
        <fullName evidence="5">LacI family transcriptional regulator</fullName>
    </submittedName>
</protein>
<feature type="domain" description="HTH lacI-type" evidence="4">
    <location>
        <begin position="3"/>
        <end position="57"/>
    </location>
</feature>
<dbReference type="InterPro" id="IPR000843">
    <property type="entry name" value="HTH_LacI"/>
</dbReference>
<accession>A0A455SFM7</accession>
<reference evidence="5" key="1">
    <citation type="submission" date="2018-12" db="EMBL/GenBank/DDBJ databases">
        <title>Novel natural products biosynthetic potential of the class Ktedonobacteria.</title>
        <authorList>
            <person name="Zheng Y."/>
            <person name="Saitou A."/>
            <person name="Wang C.M."/>
            <person name="Toyoda A."/>
            <person name="Minakuchi Y."/>
            <person name="Sekiguchi Y."/>
            <person name="Ueda K."/>
            <person name="Takano H."/>
            <person name="Sakai Y."/>
            <person name="Yokota A."/>
            <person name="Yabe S."/>
        </authorList>
    </citation>
    <scope>NUCLEOTIDE SEQUENCE</scope>
    <source>
        <strain evidence="5">COM3</strain>
    </source>
</reference>
<dbReference type="GO" id="GO:0003700">
    <property type="term" value="F:DNA-binding transcription factor activity"/>
    <property type="evidence" value="ECO:0007669"/>
    <property type="project" value="TreeGrafter"/>
</dbReference>
<dbReference type="PROSITE" id="PS50932">
    <property type="entry name" value="HTH_LACI_2"/>
    <property type="match status" value="1"/>
</dbReference>
<dbReference type="Gene3D" id="3.40.50.2300">
    <property type="match status" value="2"/>
</dbReference>
<dbReference type="GO" id="GO:0000976">
    <property type="term" value="F:transcription cis-regulatory region binding"/>
    <property type="evidence" value="ECO:0007669"/>
    <property type="project" value="TreeGrafter"/>
</dbReference>
<sequence length="338" mass="36698">MSINLSDIAQRAGVSPATVSRALNGKEGVRPATRDRILAIAQELQLAALQNAHTMPRTETICYVVHQRHAPLEVDPFYPVIMHGVEAELSKHGYHLLLTTISDEQMKSAAQFKPVAENRVDGVILAGPDIRAEFIAELKEMDIPVVLVDNFPSTVVVDTINSDDVQGGRLATEHLRSHGHRSIVALLGPAVWHSSALRGDGYRAVMEADGLPTHLFHAEDTTFETGKQLMREALQAVPDLTAVFAANDAMALGAIRTLMQQQKRVPENVAVIGFDDTNLGAMSTPSLSTVKIYTAELGRLAALRLLDALTGREMPAIRTLVSTTLIPRYSCGCVSQEE</sequence>
<dbReference type="Pfam" id="PF13377">
    <property type="entry name" value="Peripla_BP_3"/>
    <property type="match status" value="1"/>
</dbReference>
<name>A0A455SFM7_9CHLR</name>
<dbReference type="CDD" id="cd01392">
    <property type="entry name" value="HTH_LacI"/>
    <property type="match status" value="1"/>
</dbReference>
<dbReference type="EMBL" id="AP019376">
    <property type="protein sequence ID" value="BBH86158.1"/>
    <property type="molecule type" value="Genomic_DNA"/>
</dbReference>
<dbReference type="PANTHER" id="PTHR30146">
    <property type="entry name" value="LACI-RELATED TRANSCRIPTIONAL REPRESSOR"/>
    <property type="match status" value="1"/>
</dbReference>
<dbReference type="CDD" id="cd06267">
    <property type="entry name" value="PBP1_LacI_sugar_binding-like"/>
    <property type="match status" value="1"/>
</dbReference>
<evidence type="ECO:0000313" key="5">
    <source>
        <dbReference type="EMBL" id="BBH86158.1"/>
    </source>
</evidence>
<dbReference type="InterPro" id="IPR010982">
    <property type="entry name" value="Lambda_DNA-bd_dom_sf"/>
</dbReference>